<evidence type="ECO:0000256" key="4">
    <source>
        <dbReference type="ARBA" id="ARBA00023002"/>
    </source>
</evidence>
<comment type="caution">
    <text evidence="6">The sequence shown here is derived from an EMBL/GenBank/DDBJ whole genome shotgun (WGS) entry which is preliminary data.</text>
</comment>
<sequence length="387" mass="43399">MTNKHFDLIVIGGGILGTFHAYHALLAGKTVLQLEKDNFPVGATVRNFGQVVPSGMEAEWFEYGVAGLEIYKSIQQEFDISVRKNGSVYIASDEDEQTLIHELKAHYDTLGYETELLGQAAILNKYPAIKASYAKEAIFFPQEISVEPELMIYRLQQYMQAKFNGYTLQYNSPVTACTRKGNGVEVGLRNNSVVFTAEKAIICNGYEFKLLYPELFSESGIVVSKLQMMRTVPMADVALSGNILTGLTTRRYESFEHYCPSFKSVKTPEHYDELKKWGIHILFKQAADNSIIIGDSHVYADVNHFDDLGFDLSHHINQLMLDEAARIVDFDVNKLQSTWAGFYPQHPTKHIVTYDLDDCIHIRTAIGGKGMTASAGYAAQSIKDIFS</sequence>
<dbReference type="AlphaFoldDB" id="A0A0C1FJ89"/>
<dbReference type="GO" id="GO:0005737">
    <property type="term" value="C:cytoplasm"/>
    <property type="evidence" value="ECO:0007669"/>
    <property type="project" value="TreeGrafter"/>
</dbReference>
<dbReference type="PANTHER" id="PTHR13847:SF286">
    <property type="entry name" value="D-AMINO ACID DEHYDROGENASE"/>
    <property type="match status" value="1"/>
</dbReference>
<evidence type="ECO:0000256" key="3">
    <source>
        <dbReference type="ARBA" id="ARBA00022630"/>
    </source>
</evidence>
<dbReference type="GO" id="GO:0016491">
    <property type="term" value="F:oxidoreductase activity"/>
    <property type="evidence" value="ECO:0007669"/>
    <property type="project" value="UniProtKB-KW"/>
</dbReference>
<dbReference type="InterPro" id="IPR017741">
    <property type="entry name" value="FAD-dependent_OxRdtase_HpnW"/>
</dbReference>
<gene>
    <name evidence="6" type="ORF">OC25_18940</name>
</gene>
<name>A0A0C1FJ89_9SPHI</name>
<dbReference type="SUPFAM" id="SSF51905">
    <property type="entry name" value="FAD/NAD(P)-binding domain"/>
    <property type="match status" value="1"/>
</dbReference>
<feature type="domain" description="FAD dependent oxidoreductase" evidence="5">
    <location>
        <begin position="7"/>
        <end position="378"/>
    </location>
</feature>
<dbReference type="RefSeq" id="WP_039479340.1">
    <property type="nucleotide sequence ID" value="NZ_JSYN01000025.1"/>
</dbReference>
<dbReference type="PANTHER" id="PTHR13847">
    <property type="entry name" value="SARCOSINE DEHYDROGENASE-RELATED"/>
    <property type="match status" value="1"/>
</dbReference>
<comment type="cofactor">
    <cofactor evidence="1">
        <name>FAD</name>
        <dbReference type="ChEBI" id="CHEBI:57692"/>
    </cofactor>
</comment>
<dbReference type="Pfam" id="PF01266">
    <property type="entry name" value="DAO"/>
    <property type="match status" value="1"/>
</dbReference>
<dbReference type="Gene3D" id="3.30.9.10">
    <property type="entry name" value="D-Amino Acid Oxidase, subunit A, domain 2"/>
    <property type="match status" value="1"/>
</dbReference>
<dbReference type="OrthoDB" id="9799943at2"/>
<protein>
    <submittedName>
        <fullName evidence="6">Oxidase</fullName>
    </submittedName>
</protein>
<dbReference type="Proteomes" id="UP000031246">
    <property type="component" value="Unassembled WGS sequence"/>
</dbReference>
<evidence type="ECO:0000259" key="5">
    <source>
        <dbReference type="Pfam" id="PF01266"/>
    </source>
</evidence>
<organism evidence="6 7">
    <name type="scientific">Pedobacter kyungheensis</name>
    <dbReference type="NCBI Taxonomy" id="1069985"/>
    <lineage>
        <taxon>Bacteria</taxon>
        <taxon>Pseudomonadati</taxon>
        <taxon>Bacteroidota</taxon>
        <taxon>Sphingobacteriia</taxon>
        <taxon>Sphingobacteriales</taxon>
        <taxon>Sphingobacteriaceae</taxon>
        <taxon>Pedobacter</taxon>
    </lineage>
</organism>
<keyword evidence="3" id="KW-0285">Flavoprotein</keyword>
<dbReference type="EMBL" id="JSYN01000025">
    <property type="protein sequence ID" value="KIA91873.1"/>
    <property type="molecule type" value="Genomic_DNA"/>
</dbReference>
<dbReference type="InterPro" id="IPR006076">
    <property type="entry name" value="FAD-dep_OxRdtase"/>
</dbReference>
<comment type="similarity">
    <text evidence="2">Belongs to the DadA oxidoreductase family.</text>
</comment>
<accession>A0A0C1FJ89</accession>
<dbReference type="NCBIfam" id="TIGR03364">
    <property type="entry name" value="HpnW_proposed"/>
    <property type="match status" value="1"/>
</dbReference>
<dbReference type="InterPro" id="IPR036188">
    <property type="entry name" value="FAD/NAD-bd_sf"/>
</dbReference>
<reference evidence="6 7" key="1">
    <citation type="submission" date="2014-10" db="EMBL/GenBank/DDBJ databases">
        <title>Pedobacter Kyungheensis.</title>
        <authorList>
            <person name="Anderson B.M."/>
            <person name="Newman J.D."/>
        </authorList>
    </citation>
    <scope>NUCLEOTIDE SEQUENCE [LARGE SCALE GENOMIC DNA]</scope>
    <source>
        <strain evidence="6 7">KACC 16221</strain>
    </source>
</reference>
<evidence type="ECO:0000313" key="7">
    <source>
        <dbReference type="Proteomes" id="UP000031246"/>
    </source>
</evidence>
<proteinExistence type="inferred from homology"/>
<evidence type="ECO:0000256" key="2">
    <source>
        <dbReference type="ARBA" id="ARBA00009410"/>
    </source>
</evidence>
<keyword evidence="7" id="KW-1185">Reference proteome</keyword>
<evidence type="ECO:0000313" key="6">
    <source>
        <dbReference type="EMBL" id="KIA91873.1"/>
    </source>
</evidence>
<keyword evidence="4" id="KW-0560">Oxidoreductase</keyword>
<evidence type="ECO:0000256" key="1">
    <source>
        <dbReference type="ARBA" id="ARBA00001974"/>
    </source>
</evidence>
<dbReference type="Gene3D" id="3.50.50.60">
    <property type="entry name" value="FAD/NAD(P)-binding domain"/>
    <property type="match status" value="1"/>
</dbReference>